<sequence length="280" mass="30002">MTSRSPESDSHTPPGPPARGGSGRPGEGSSAAADEPALPQMEQPAGQEEQLAALRSAIGEIDRRHAEGESFFAPGDDGDVAAGGLASGGGSSLVAESDRTRGTDDDGDSDVAAGEDGALVADEPIDVDAAYAKAKKTAMNMLAMRDHSSSELREKLEKRDIPPAVIDELIAKLRRSDLLDDAEFAQRYVRAHRERRKLSRGALRRELTKKGIEPEIIADVVEDVEGEEELARQVAEKKAASSRGLDHEVRQRRILGMLARRGFSSAVCLKVTRDVLAEDE</sequence>
<evidence type="ECO:0000256" key="5">
    <source>
        <dbReference type="HAMAP-Rule" id="MF_01114"/>
    </source>
</evidence>
<dbReference type="RefSeq" id="WP_245940425.1">
    <property type="nucleotide sequence ID" value="NZ_QNSB01000001.1"/>
</dbReference>
<dbReference type="PANTHER" id="PTHR33602:SF1">
    <property type="entry name" value="REGULATORY PROTEIN RECX FAMILY PROTEIN"/>
    <property type="match status" value="1"/>
</dbReference>
<dbReference type="Pfam" id="PF21982">
    <property type="entry name" value="RecX_HTH1"/>
    <property type="match status" value="1"/>
</dbReference>
<dbReference type="InterPro" id="IPR003783">
    <property type="entry name" value="Regulatory_RecX"/>
</dbReference>
<feature type="domain" description="RecX second three-helical" evidence="7">
    <location>
        <begin position="180"/>
        <end position="220"/>
    </location>
</feature>
<evidence type="ECO:0000259" key="8">
    <source>
        <dbReference type="Pfam" id="PF21981"/>
    </source>
</evidence>
<evidence type="ECO:0000259" key="7">
    <source>
        <dbReference type="Pfam" id="PF02631"/>
    </source>
</evidence>
<keyword evidence="4 5" id="KW-0963">Cytoplasm</keyword>
<evidence type="ECO:0000256" key="1">
    <source>
        <dbReference type="ARBA" id="ARBA00004496"/>
    </source>
</evidence>
<gene>
    <name evidence="5" type="primary">recX</name>
    <name evidence="10" type="ORF">DFO65_101456</name>
</gene>
<dbReference type="InterPro" id="IPR036388">
    <property type="entry name" value="WH-like_DNA-bd_sf"/>
</dbReference>
<evidence type="ECO:0000256" key="2">
    <source>
        <dbReference type="ARBA" id="ARBA00009695"/>
    </source>
</evidence>
<evidence type="ECO:0000256" key="4">
    <source>
        <dbReference type="ARBA" id="ARBA00022490"/>
    </source>
</evidence>
<comment type="similarity">
    <text evidence="2 5">Belongs to the RecX family.</text>
</comment>
<keyword evidence="11" id="KW-1185">Reference proteome</keyword>
<dbReference type="PANTHER" id="PTHR33602">
    <property type="entry name" value="REGULATORY PROTEIN RECX FAMILY PROTEIN"/>
    <property type="match status" value="1"/>
</dbReference>
<dbReference type="AlphaFoldDB" id="A0A366IRX3"/>
<dbReference type="InterPro" id="IPR053924">
    <property type="entry name" value="RecX_HTH_2nd"/>
</dbReference>
<comment type="subcellular location">
    <subcellularLocation>
        <location evidence="1 5">Cytoplasm</location>
    </subcellularLocation>
</comment>
<name>A0A366IRX3_9MICO</name>
<dbReference type="GO" id="GO:0005737">
    <property type="term" value="C:cytoplasm"/>
    <property type="evidence" value="ECO:0007669"/>
    <property type="project" value="UniProtKB-SubCell"/>
</dbReference>
<dbReference type="InterPro" id="IPR053926">
    <property type="entry name" value="RecX_HTH_1st"/>
</dbReference>
<dbReference type="Pfam" id="PF02631">
    <property type="entry name" value="RecX_HTH2"/>
    <property type="match status" value="1"/>
</dbReference>
<comment type="caution">
    <text evidence="10">The sequence shown here is derived from an EMBL/GenBank/DDBJ whole genome shotgun (WGS) entry which is preliminary data.</text>
</comment>
<reference evidence="10 11" key="1">
    <citation type="submission" date="2018-06" db="EMBL/GenBank/DDBJ databases">
        <title>Freshwater and sediment microbial communities from various areas in North America, analyzing microbe dynamics in response to fracking.</title>
        <authorList>
            <person name="Lamendella R."/>
        </authorList>
    </citation>
    <scope>NUCLEOTIDE SEQUENCE [LARGE SCALE GENOMIC DNA]</scope>
    <source>
        <strain evidence="10 11">3b_TX</strain>
    </source>
</reference>
<organism evidence="10 11">
    <name type="scientific">Brevibacterium celere</name>
    <dbReference type="NCBI Taxonomy" id="225845"/>
    <lineage>
        <taxon>Bacteria</taxon>
        <taxon>Bacillati</taxon>
        <taxon>Actinomycetota</taxon>
        <taxon>Actinomycetes</taxon>
        <taxon>Micrococcales</taxon>
        <taxon>Brevibacteriaceae</taxon>
        <taxon>Brevibacterium</taxon>
    </lineage>
</organism>
<feature type="region of interest" description="Disordered" evidence="6">
    <location>
        <begin position="1"/>
        <end position="119"/>
    </location>
</feature>
<dbReference type="Pfam" id="PF21981">
    <property type="entry name" value="RecX_HTH3"/>
    <property type="match status" value="1"/>
</dbReference>
<comment type="function">
    <text evidence="5">Modulates RecA activity.</text>
</comment>
<feature type="domain" description="RecX first three-helical" evidence="9">
    <location>
        <begin position="134"/>
        <end position="173"/>
    </location>
</feature>
<evidence type="ECO:0000313" key="11">
    <source>
        <dbReference type="Proteomes" id="UP000253509"/>
    </source>
</evidence>
<evidence type="ECO:0000259" key="9">
    <source>
        <dbReference type="Pfam" id="PF21982"/>
    </source>
</evidence>
<evidence type="ECO:0000313" key="10">
    <source>
        <dbReference type="EMBL" id="RBP74730.1"/>
    </source>
</evidence>
<dbReference type="InterPro" id="IPR053925">
    <property type="entry name" value="RecX_HTH_3rd"/>
</dbReference>
<proteinExistence type="inferred from homology"/>
<dbReference type="EMBL" id="QNSB01000001">
    <property type="protein sequence ID" value="RBP74730.1"/>
    <property type="molecule type" value="Genomic_DNA"/>
</dbReference>
<evidence type="ECO:0000256" key="3">
    <source>
        <dbReference type="ARBA" id="ARBA00018111"/>
    </source>
</evidence>
<dbReference type="HAMAP" id="MF_01114">
    <property type="entry name" value="RecX"/>
    <property type="match status" value="1"/>
</dbReference>
<dbReference type="Gene3D" id="1.10.10.10">
    <property type="entry name" value="Winged helix-like DNA-binding domain superfamily/Winged helix DNA-binding domain"/>
    <property type="match status" value="3"/>
</dbReference>
<feature type="compositionally biased region" description="Basic and acidic residues" evidence="6">
    <location>
        <begin position="1"/>
        <end position="10"/>
    </location>
</feature>
<protein>
    <recommendedName>
        <fullName evidence="3 5">Regulatory protein RecX</fullName>
    </recommendedName>
</protein>
<feature type="domain" description="RecX third three-helical" evidence="8">
    <location>
        <begin position="227"/>
        <end position="271"/>
    </location>
</feature>
<evidence type="ECO:0000256" key="6">
    <source>
        <dbReference type="SAM" id="MobiDB-lite"/>
    </source>
</evidence>
<dbReference type="GO" id="GO:0006282">
    <property type="term" value="P:regulation of DNA repair"/>
    <property type="evidence" value="ECO:0007669"/>
    <property type="project" value="UniProtKB-UniRule"/>
</dbReference>
<accession>A0A366IRX3</accession>
<dbReference type="Proteomes" id="UP000253509">
    <property type="component" value="Unassembled WGS sequence"/>
</dbReference>